<keyword evidence="3" id="KW-1185">Reference proteome</keyword>
<proteinExistence type="predicted"/>
<dbReference type="PANTHER" id="PTHR31751:SF7">
    <property type="entry name" value="THAP-TYPE DOMAIN-CONTAINING PROTEIN"/>
    <property type="match status" value="1"/>
</dbReference>
<reference evidence="3" key="1">
    <citation type="submission" date="2024-04" db="EMBL/GenBank/DDBJ databases">
        <title>Salinicola lusitanus LLJ914,a marine bacterium isolated from the Okinawa Trough.</title>
        <authorList>
            <person name="Li J."/>
        </authorList>
    </citation>
    <scope>NUCLEOTIDE SEQUENCE [LARGE SCALE GENOMIC DNA]</scope>
</reference>
<dbReference type="PANTHER" id="PTHR31751">
    <property type="entry name" value="SI:CH211-108C17.2-RELATED-RELATED"/>
    <property type="match status" value="1"/>
</dbReference>
<dbReference type="Proteomes" id="UP001460270">
    <property type="component" value="Unassembled WGS sequence"/>
</dbReference>
<gene>
    <name evidence="2" type="ORF">WMY93_031987</name>
</gene>
<evidence type="ECO:0000313" key="2">
    <source>
        <dbReference type="EMBL" id="KAK7877295.1"/>
    </source>
</evidence>
<organism evidence="2 3">
    <name type="scientific">Mugilogobius chulae</name>
    <name type="common">yellowstripe goby</name>
    <dbReference type="NCBI Taxonomy" id="88201"/>
    <lineage>
        <taxon>Eukaryota</taxon>
        <taxon>Metazoa</taxon>
        <taxon>Chordata</taxon>
        <taxon>Craniata</taxon>
        <taxon>Vertebrata</taxon>
        <taxon>Euteleostomi</taxon>
        <taxon>Actinopterygii</taxon>
        <taxon>Neopterygii</taxon>
        <taxon>Teleostei</taxon>
        <taxon>Neoteleostei</taxon>
        <taxon>Acanthomorphata</taxon>
        <taxon>Gobiaria</taxon>
        <taxon>Gobiiformes</taxon>
        <taxon>Gobioidei</taxon>
        <taxon>Gobiidae</taxon>
        <taxon>Gobionellinae</taxon>
        <taxon>Mugilogobius</taxon>
    </lineage>
</organism>
<dbReference type="AlphaFoldDB" id="A0AAW0MDC2"/>
<sequence>MNENIATPTEDWRTGAALRCKIDVNDLPEISDGRMDSPGFSAQYCTYTLGDNDTKKIMSIQQKDKRECHRISTTMEKEAFIQSFNQIRQEVNLAEVCTDAHSQISALFRTGIFKESGVEHTYDMWHGAKNLGKKIHAAGQQKGCSILLQWAKDICNHFWFCCNKANNYDEFFAMWIGLLHHVSREHEWALDACQHDPLEKNERTKEWIPKGSPPHKALADIIMKDRWLKDVPKYLKFRSTAHLEGFHNHLLIYASKRFSYIPPVYEVRMHLAALDYNPHVHRSLKRNAEGNIQYRKVFNKKSKCWSLYAVKQDKDYSYIPALQAMIVVERLSSKKGLPRHAKGRPKDPRRLGLLTDVPAPRVATASANKRRCICTTALKVALHEEPQPTLSPEGGLTKHLSLVLLTEEETPGLVQGSGKGSVSQRRLTYQVVSSFDMLPEATTRHTESRKYSPHASLWSRGQANKQTGQISVYNDHFTWLVIHDSPMMHTESCGHRALRFTRCLDIYGQFDVHCSRGHISAPARRATSEGERSGGCDARQGESAL</sequence>
<evidence type="ECO:0000256" key="1">
    <source>
        <dbReference type="SAM" id="MobiDB-lite"/>
    </source>
</evidence>
<protein>
    <submittedName>
        <fullName evidence="2">Uncharacterized protein</fullName>
    </submittedName>
</protein>
<comment type="caution">
    <text evidence="2">The sequence shown here is derived from an EMBL/GenBank/DDBJ whole genome shotgun (WGS) entry which is preliminary data.</text>
</comment>
<feature type="region of interest" description="Disordered" evidence="1">
    <location>
        <begin position="521"/>
        <end position="545"/>
    </location>
</feature>
<evidence type="ECO:0000313" key="3">
    <source>
        <dbReference type="Proteomes" id="UP001460270"/>
    </source>
</evidence>
<accession>A0AAW0MDC2</accession>
<name>A0AAW0MDC2_9GOBI</name>
<dbReference type="EMBL" id="JBBPFD010000703">
    <property type="protein sequence ID" value="KAK7877295.1"/>
    <property type="molecule type" value="Genomic_DNA"/>
</dbReference>